<dbReference type="PROSITE" id="PS00297">
    <property type="entry name" value="HSP70_1"/>
    <property type="match status" value="1"/>
</dbReference>
<dbReference type="PROSITE" id="PS00329">
    <property type="entry name" value="HSP70_2"/>
    <property type="match status" value="1"/>
</dbReference>
<dbReference type="EMBL" id="CAXHTA020000012">
    <property type="protein sequence ID" value="CAL5225668.1"/>
    <property type="molecule type" value="Genomic_DNA"/>
</dbReference>
<dbReference type="InterPro" id="IPR018181">
    <property type="entry name" value="Heat_shock_70_CS"/>
</dbReference>
<dbReference type="InterPro" id="IPR043129">
    <property type="entry name" value="ATPase_NBD"/>
</dbReference>
<dbReference type="Pfam" id="PF00012">
    <property type="entry name" value="HSP70"/>
    <property type="match status" value="2"/>
</dbReference>
<evidence type="ECO:0000256" key="3">
    <source>
        <dbReference type="SAM" id="MobiDB-lite"/>
    </source>
</evidence>
<keyword evidence="5" id="KW-1185">Reference proteome</keyword>
<keyword evidence="2" id="KW-0067">ATP-binding</keyword>
<keyword evidence="1" id="KW-0547">Nucleotide-binding</keyword>
<gene>
    <name evidence="4" type="primary">g8531</name>
    <name evidence="4" type="ORF">VP750_LOCUS7327</name>
</gene>
<sequence>MTVQNASAVKTGAVGIDLGTTNSVVAVCKGQRTVVIPTSQSTSTLPSIVSIGEEEEIIVGAAAKRLAATQPGTTYYSVKRFMGQQLADTKDLASSVAYGVKSDEEGAVQLQCDAVEGGVLYPEEVSAYILAELLSSAQAYLGSPVEKAVISVPAYFGSEQREATIEAGRLAGLTKIKLIREPVAAALAYGVSAERDETVLVLDLGGGTWDVSILEVGGGTIEVLATGGDANLGGDDFDNIIVDWLIRESLQAVDCTEPIMIARLKALAEKAKVALSEAMRVSLKVPVGGADGQGVAAVLTRQHFEKLATPLFERMRLAVDEACWQAGVDLGSVMEEHYARSKKQKNAQAQVSAQVRPKRRAPITRVLLVGGATRMPAFRRFVRNMTGLEAKGAAVDPDEAVAIGAAIQAGLYDGLVSGIMVMDIWQATLMRAFATQQLGGAGAEPGDDVDESFEEDAEDN</sequence>
<name>A0ABP1G0J9_9CHLO</name>
<evidence type="ECO:0000313" key="4">
    <source>
        <dbReference type="EMBL" id="CAL5225668.1"/>
    </source>
</evidence>
<reference evidence="4 5" key="1">
    <citation type="submission" date="2024-06" db="EMBL/GenBank/DDBJ databases">
        <authorList>
            <person name="Kraege A."/>
            <person name="Thomma B."/>
        </authorList>
    </citation>
    <scope>NUCLEOTIDE SEQUENCE [LARGE SCALE GENOMIC DNA]</scope>
</reference>
<comment type="caution">
    <text evidence="4">The sequence shown here is derived from an EMBL/GenBank/DDBJ whole genome shotgun (WGS) entry which is preliminary data.</text>
</comment>
<evidence type="ECO:0000256" key="2">
    <source>
        <dbReference type="ARBA" id="ARBA00022840"/>
    </source>
</evidence>
<evidence type="ECO:0000256" key="1">
    <source>
        <dbReference type="ARBA" id="ARBA00022741"/>
    </source>
</evidence>
<dbReference type="PRINTS" id="PR00301">
    <property type="entry name" value="HEATSHOCK70"/>
</dbReference>
<evidence type="ECO:0000313" key="5">
    <source>
        <dbReference type="Proteomes" id="UP001497392"/>
    </source>
</evidence>
<dbReference type="PANTHER" id="PTHR19375">
    <property type="entry name" value="HEAT SHOCK PROTEIN 70KDA"/>
    <property type="match status" value="1"/>
</dbReference>
<protein>
    <submittedName>
        <fullName evidence="4">G8531 protein</fullName>
    </submittedName>
</protein>
<feature type="compositionally biased region" description="Acidic residues" evidence="3">
    <location>
        <begin position="445"/>
        <end position="460"/>
    </location>
</feature>
<organism evidence="4 5">
    <name type="scientific">Coccomyxa viridis</name>
    <dbReference type="NCBI Taxonomy" id="1274662"/>
    <lineage>
        <taxon>Eukaryota</taxon>
        <taxon>Viridiplantae</taxon>
        <taxon>Chlorophyta</taxon>
        <taxon>core chlorophytes</taxon>
        <taxon>Trebouxiophyceae</taxon>
        <taxon>Trebouxiophyceae incertae sedis</taxon>
        <taxon>Coccomyxaceae</taxon>
        <taxon>Coccomyxa</taxon>
    </lineage>
</organism>
<proteinExistence type="predicted"/>
<dbReference type="InterPro" id="IPR013126">
    <property type="entry name" value="Hsp_70_fam"/>
</dbReference>
<dbReference type="Gene3D" id="3.30.420.40">
    <property type="match status" value="2"/>
</dbReference>
<dbReference type="Gene3D" id="3.90.640.10">
    <property type="entry name" value="Actin, Chain A, domain 4"/>
    <property type="match status" value="1"/>
</dbReference>
<dbReference type="SUPFAM" id="SSF53067">
    <property type="entry name" value="Actin-like ATPase domain"/>
    <property type="match status" value="2"/>
</dbReference>
<accession>A0ABP1G0J9</accession>
<dbReference type="Proteomes" id="UP001497392">
    <property type="component" value="Unassembled WGS sequence"/>
</dbReference>
<feature type="region of interest" description="Disordered" evidence="3">
    <location>
        <begin position="440"/>
        <end position="460"/>
    </location>
</feature>